<dbReference type="InterPro" id="IPR050765">
    <property type="entry name" value="Riboflavin_Biosynth_HTPR"/>
</dbReference>
<dbReference type="InterPro" id="IPR002734">
    <property type="entry name" value="RibDG_C"/>
</dbReference>
<evidence type="ECO:0000259" key="1">
    <source>
        <dbReference type="Pfam" id="PF01872"/>
    </source>
</evidence>
<dbReference type="GO" id="GO:0009231">
    <property type="term" value="P:riboflavin biosynthetic process"/>
    <property type="evidence" value="ECO:0007669"/>
    <property type="project" value="InterPro"/>
</dbReference>
<evidence type="ECO:0000313" key="2">
    <source>
        <dbReference type="EMBL" id="CEN47949.1"/>
    </source>
</evidence>
<reference evidence="2 3" key="1">
    <citation type="submission" date="2015-01" db="EMBL/GenBank/DDBJ databases">
        <authorList>
            <person name="MANFREDI Pablo"/>
        </authorList>
    </citation>
    <scope>NUCLEOTIDE SEQUENCE [LARGE SCALE GENOMIC DNA]</scope>
    <source>
        <strain evidence="2 3">CcD38</strain>
    </source>
</reference>
<sequence length="179" mass="20210">MVTDRKVILYIASSLDGYIAKPNDGLSFLSIVQQDGEDYGYADFVKSVDTVILGRKTYDWVMTQVPEFPHADKNSFIITRTSRPSVGKTSFYTDNLKDLILRLKSEQGKNIFIDGGAEIVNELLKENLIDEFIISIIPILVGSGTKLFKDGRPEQKLELISTKQFDKGLTQLHYKRADN</sequence>
<organism evidence="2 3">
    <name type="scientific">Capnocytophaga canis</name>
    <dbReference type="NCBI Taxonomy" id="1848903"/>
    <lineage>
        <taxon>Bacteria</taxon>
        <taxon>Pseudomonadati</taxon>
        <taxon>Bacteroidota</taxon>
        <taxon>Flavobacteriia</taxon>
        <taxon>Flavobacteriales</taxon>
        <taxon>Flavobacteriaceae</taxon>
        <taxon>Capnocytophaga</taxon>
    </lineage>
</organism>
<dbReference type="AlphaFoldDB" id="A0A0B7IB44"/>
<dbReference type="GO" id="GO:0008703">
    <property type="term" value="F:5-amino-6-(5-phosphoribosylamino)uracil reductase activity"/>
    <property type="evidence" value="ECO:0007669"/>
    <property type="project" value="InterPro"/>
</dbReference>
<gene>
    <name evidence="2" type="ORF">CCAND38_500029</name>
</gene>
<dbReference type="EMBL" id="CDOI01000163">
    <property type="protein sequence ID" value="CEN47949.1"/>
    <property type="molecule type" value="Genomic_DNA"/>
</dbReference>
<feature type="domain" description="Bacterial bifunctional deaminase-reductase C-terminal" evidence="1">
    <location>
        <begin position="5"/>
        <end position="169"/>
    </location>
</feature>
<dbReference type="InterPro" id="IPR024072">
    <property type="entry name" value="DHFR-like_dom_sf"/>
</dbReference>
<protein>
    <recommendedName>
        <fullName evidence="1">Bacterial bifunctional deaminase-reductase C-terminal domain-containing protein</fullName>
    </recommendedName>
</protein>
<proteinExistence type="predicted"/>
<dbReference type="SUPFAM" id="SSF53597">
    <property type="entry name" value="Dihydrofolate reductase-like"/>
    <property type="match status" value="1"/>
</dbReference>
<keyword evidence="3" id="KW-1185">Reference proteome</keyword>
<dbReference type="PANTHER" id="PTHR38011:SF11">
    <property type="entry name" value="2,5-DIAMINO-6-RIBOSYLAMINO-4(3H)-PYRIMIDINONE 5'-PHOSPHATE REDUCTASE"/>
    <property type="match status" value="1"/>
</dbReference>
<dbReference type="PANTHER" id="PTHR38011">
    <property type="entry name" value="DIHYDROFOLATE REDUCTASE FAMILY PROTEIN (AFU_ORTHOLOGUE AFUA_8G06820)"/>
    <property type="match status" value="1"/>
</dbReference>
<name>A0A0B7IB44_9FLAO</name>
<dbReference type="Pfam" id="PF01872">
    <property type="entry name" value="RibD_C"/>
    <property type="match status" value="1"/>
</dbReference>
<dbReference type="Gene3D" id="3.40.430.10">
    <property type="entry name" value="Dihydrofolate Reductase, subunit A"/>
    <property type="match status" value="1"/>
</dbReference>
<evidence type="ECO:0000313" key="3">
    <source>
        <dbReference type="Proteomes" id="UP000045051"/>
    </source>
</evidence>
<dbReference type="RefSeq" id="WP_042344758.1">
    <property type="nucleotide sequence ID" value="NZ_CDOH01000115.1"/>
</dbReference>
<accession>A0A0B7IB44</accession>
<dbReference type="Proteomes" id="UP000045051">
    <property type="component" value="Unassembled WGS sequence"/>
</dbReference>